<sequence>MDRDPRTVLAESPMSRAQIVAVVITIALNALDGFDVLAISFASPGIASEWGIDRAALGVVLSMELIGMAVGSIILGGVTDRIGRRPMILLCLCVMALGMFMVTTTTSITTLSAWRVFTGLGIGGMLAATNATVAEYANARSRNFCVALMAIGYPIGAVLGGMVAAQLLKGSDWRSVFYFGGSVTLLFIPIVWFLLPETLPFLCQKQGPGALDKVNRLLARMGHATVAVLPPVSAARHGGSIADIFRPALLATTLLVTLAYFTHIATFYFILKWVPKIVVDMGFAPSAAAGVLVWANLGGATGGALLGLFARRLPLRPLIVVALVGSVAMVSWFGRGQSDLTQLSLVVGIAGFFTNAGVVGLYAVFAEAFPTHVRATGTGFAIGVGRGGAAISPIIAGLLFESGFGLQGVAVAMAAGAGIAAIAILALPSRAPAA</sequence>
<protein>
    <submittedName>
        <fullName evidence="7">MFS transporter</fullName>
    </submittedName>
</protein>
<evidence type="ECO:0000256" key="5">
    <source>
        <dbReference type="SAM" id="Phobius"/>
    </source>
</evidence>
<evidence type="ECO:0000313" key="7">
    <source>
        <dbReference type="EMBL" id="PSJ42029.1"/>
    </source>
</evidence>
<dbReference type="RefSeq" id="WP_106512197.1">
    <property type="nucleotide sequence ID" value="NZ_PXYI01000002.1"/>
</dbReference>
<dbReference type="Proteomes" id="UP000241167">
    <property type="component" value="Unassembled WGS sequence"/>
</dbReference>
<evidence type="ECO:0000256" key="1">
    <source>
        <dbReference type="ARBA" id="ARBA00004141"/>
    </source>
</evidence>
<name>A0A2P7QVP1_9SPHN</name>
<dbReference type="GO" id="GO:0046943">
    <property type="term" value="F:carboxylic acid transmembrane transporter activity"/>
    <property type="evidence" value="ECO:0007669"/>
    <property type="project" value="TreeGrafter"/>
</dbReference>
<dbReference type="Pfam" id="PF07690">
    <property type="entry name" value="MFS_1"/>
    <property type="match status" value="1"/>
</dbReference>
<dbReference type="SUPFAM" id="SSF103473">
    <property type="entry name" value="MFS general substrate transporter"/>
    <property type="match status" value="1"/>
</dbReference>
<dbReference type="InterPro" id="IPR011701">
    <property type="entry name" value="MFS"/>
</dbReference>
<dbReference type="Gene3D" id="1.20.1250.20">
    <property type="entry name" value="MFS general substrate transporter like domains"/>
    <property type="match status" value="1"/>
</dbReference>
<evidence type="ECO:0000259" key="6">
    <source>
        <dbReference type="PROSITE" id="PS50850"/>
    </source>
</evidence>
<keyword evidence="2 5" id="KW-0812">Transmembrane</keyword>
<evidence type="ECO:0000256" key="4">
    <source>
        <dbReference type="ARBA" id="ARBA00023136"/>
    </source>
</evidence>
<feature type="transmembrane region" description="Helical" evidence="5">
    <location>
        <begin position="340"/>
        <end position="365"/>
    </location>
</feature>
<dbReference type="PANTHER" id="PTHR23508">
    <property type="entry name" value="CARBOXYLIC ACID TRANSPORTER PROTEIN HOMOLOG"/>
    <property type="match status" value="1"/>
</dbReference>
<feature type="transmembrane region" description="Helical" evidence="5">
    <location>
        <begin position="20"/>
        <end position="43"/>
    </location>
</feature>
<feature type="transmembrane region" description="Helical" evidence="5">
    <location>
        <begin position="317"/>
        <end position="334"/>
    </location>
</feature>
<proteinExistence type="predicted"/>
<dbReference type="OrthoDB" id="9784658at2"/>
<keyword evidence="3 5" id="KW-1133">Transmembrane helix</keyword>
<evidence type="ECO:0000256" key="2">
    <source>
        <dbReference type="ARBA" id="ARBA00022692"/>
    </source>
</evidence>
<dbReference type="PANTHER" id="PTHR23508:SF10">
    <property type="entry name" value="CARBOXYLIC ACID TRANSPORTER PROTEIN HOMOLOG"/>
    <property type="match status" value="1"/>
</dbReference>
<dbReference type="PROSITE" id="PS50850">
    <property type="entry name" value="MFS"/>
    <property type="match status" value="1"/>
</dbReference>
<accession>A0A2P7QVP1</accession>
<feature type="transmembrane region" description="Helical" evidence="5">
    <location>
        <begin position="145"/>
        <end position="164"/>
    </location>
</feature>
<feature type="transmembrane region" description="Helical" evidence="5">
    <location>
        <begin position="406"/>
        <end position="427"/>
    </location>
</feature>
<keyword evidence="8" id="KW-1185">Reference proteome</keyword>
<dbReference type="InterPro" id="IPR036259">
    <property type="entry name" value="MFS_trans_sf"/>
</dbReference>
<dbReference type="AlphaFoldDB" id="A0A2P7QVP1"/>
<feature type="transmembrane region" description="Helical" evidence="5">
    <location>
        <begin position="377"/>
        <end position="400"/>
    </location>
</feature>
<feature type="transmembrane region" description="Helical" evidence="5">
    <location>
        <begin position="248"/>
        <end position="271"/>
    </location>
</feature>
<keyword evidence="4 5" id="KW-0472">Membrane</keyword>
<organism evidence="7 8">
    <name type="scientific">Allosphingosinicella deserti</name>
    <dbReference type="NCBI Taxonomy" id="2116704"/>
    <lineage>
        <taxon>Bacteria</taxon>
        <taxon>Pseudomonadati</taxon>
        <taxon>Pseudomonadota</taxon>
        <taxon>Alphaproteobacteria</taxon>
        <taxon>Sphingomonadales</taxon>
        <taxon>Sphingomonadaceae</taxon>
        <taxon>Allosphingosinicella</taxon>
    </lineage>
</organism>
<dbReference type="GO" id="GO:0005886">
    <property type="term" value="C:plasma membrane"/>
    <property type="evidence" value="ECO:0007669"/>
    <property type="project" value="TreeGrafter"/>
</dbReference>
<comment type="subcellular location">
    <subcellularLocation>
        <location evidence="1">Membrane</location>
        <topology evidence="1">Multi-pass membrane protein</topology>
    </subcellularLocation>
</comment>
<feature type="transmembrane region" description="Helical" evidence="5">
    <location>
        <begin position="176"/>
        <end position="195"/>
    </location>
</feature>
<evidence type="ECO:0000256" key="3">
    <source>
        <dbReference type="ARBA" id="ARBA00022989"/>
    </source>
</evidence>
<dbReference type="InterPro" id="IPR020846">
    <property type="entry name" value="MFS_dom"/>
</dbReference>
<feature type="transmembrane region" description="Helical" evidence="5">
    <location>
        <begin position="55"/>
        <end position="75"/>
    </location>
</feature>
<feature type="transmembrane region" description="Helical" evidence="5">
    <location>
        <begin position="114"/>
        <end position="133"/>
    </location>
</feature>
<feature type="domain" description="Major facilitator superfamily (MFS) profile" evidence="6">
    <location>
        <begin position="21"/>
        <end position="432"/>
    </location>
</feature>
<feature type="transmembrane region" description="Helical" evidence="5">
    <location>
        <begin position="87"/>
        <end position="108"/>
    </location>
</feature>
<evidence type="ECO:0000313" key="8">
    <source>
        <dbReference type="Proteomes" id="UP000241167"/>
    </source>
</evidence>
<feature type="transmembrane region" description="Helical" evidence="5">
    <location>
        <begin position="291"/>
        <end position="310"/>
    </location>
</feature>
<dbReference type="EMBL" id="PXYI01000002">
    <property type="protein sequence ID" value="PSJ42029.1"/>
    <property type="molecule type" value="Genomic_DNA"/>
</dbReference>
<gene>
    <name evidence="7" type="ORF">C7I55_07200</name>
</gene>
<reference evidence="7 8" key="1">
    <citation type="submission" date="2018-03" db="EMBL/GenBank/DDBJ databases">
        <title>The draft genome of Sphingosinicella sp. GL-C-18.</title>
        <authorList>
            <person name="Liu L."/>
            <person name="Li L."/>
            <person name="Liang L."/>
            <person name="Zhang X."/>
            <person name="Wang T."/>
        </authorList>
    </citation>
    <scope>NUCLEOTIDE SEQUENCE [LARGE SCALE GENOMIC DNA]</scope>
    <source>
        <strain evidence="7 8">GL-C-18</strain>
    </source>
</reference>
<comment type="caution">
    <text evidence="7">The sequence shown here is derived from an EMBL/GenBank/DDBJ whole genome shotgun (WGS) entry which is preliminary data.</text>
</comment>